<dbReference type="PANTHER" id="PTHR15454:SF56">
    <property type="entry name" value="PROTEIN PHOSPHATASE 1 REGULATORY SUBUNIT 7-RELATED"/>
    <property type="match status" value="1"/>
</dbReference>
<dbReference type="AlphaFoldDB" id="A0A8S1LLY7"/>
<reference evidence="4" key="1">
    <citation type="submission" date="2021-01" db="EMBL/GenBank/DDBJ databases">
        <authorList>
            <consortium name="Genoscope - CEA"/>
            <person name="William W."/>
        </authorList>
    </citation>
    <scope>NUCLEOTIDE SEQUENCE</scope>
</reference>
<comment type="caution">
    <text evidence="4">The sequence shown here is derived from an EMBL/GenBank/DDBJ whole genome shotgun (WGS) entry which is preliminary data.</text>
</comment>
<dbReference type="EMBL" id="CAJJDN010000025">
    <property type="protein sequence ID" value="CAD8069228.1"/>
    <property type="molecule type" value="Genomic_DNA"/>
</dbReference>
<keyword evidence="2" id="KW-0677">Repeat</keyword>
<protein>
    <recommendedName>
        <fullName evidence="6">Leucine rich repeat protein</fullName>
    </recommendedName>
</protein>
<dbReference type="PANTHER" id="PTHR15454">
    <property type="entry name" value="NISCHARIN RELATED"/>
    <property type="match status" value="1"/>
</dbReference>
<dbReference type="Proteomes" id="UP000692954">
    <property type="component" value="Unassembled WGS sequence"/>
</dbReference>
<gene>
    <name evidence="4" type="ORF">PSON_ATCC_30995.1.T0250143</name>
</gene>
<evidence type="ECO:0000313" key="5">
    <source>
        <dbReference type="Proteomes" id="UP000692954"/>
    </source>
</evidence>
<feature type="region of interest" description="Disordered" evidence="3">
    <location>
        <begin position="400"/>
        <end position="441"/>
    </location>
</feature>
<organism evidence="4 5">
    <name type="scientific">Paramecium sonneborni</name>
    <dbReference type="NCBI Taxonomy" id="65129"/>
    <lineage>
        <taxon>Eukaryota</taxon>
        <taxon>Sar</taxon>
        <taxon>Alveolata</taxon>
        <taxon>Ciliophora</taxon>
        <taxon>Intramacronucleata</taxon>
        <taxon>Oligohymenophorea</taxon>
        <taxon>Peniculida</taxon>
        <taxon>Parameciidae</taxon>
        <taxon>Paramecium</taxon>
    </lineage>
</organism>
<sequence>MSKLTKVVFDRNYILKGDHYIIDLNTRNLISIKNIDQYCRADKIQEVILEQNSLNQIEEVFRQMIFLRVLELQFNQITMIENLELPNLEQLNLNTNFIKEVPQLQLPRLKVLNLSFNKITYIADQNLPSLEQLNLSGNQLIYLPKLNQSPRLRILDVQKNNLISITRLMGTCQYLQDLKVGYNQVPGEYIDELCAVIQTLPSLDKIDFKGNPVAQINGYEIRLLKAKPGLKYIDNIHLTENIIQNLQNMEKTKSFNELVELTKEQYYKWIQEREEVRRVMQKQLNQQKLKLDFQFEDKEEDNIQEMKEFFDFIKEIEAKKKKGEKLNMDDQNIQLWRQRLLQSENQRIQAQQLIRQQQIKNTEQQINNYVSTKSMMQKLFEIAINEPEMWKEIKRKELVQIPQEQSDEPSSGMRSMNSIETPQESGSRSGNYSVRSGKSRF</sequence>
<proteinExistence type="predicted"/>
<evidence type="ECO:0000256" key="3">
    <source>
        <dbReference type="SAM" id="MobiDB-lite"/>
    </source>
</evidence>
<evidence type="ECO:0000256" key="1">
    <source>
        <dbReference type="ARBA" id="ARBA00022614"/>
    </source>
</evidence>
<feature type="compositionally biased region" description="Polar residues" evidence="3">
    <location>
        <begin position="402"/>
        <end position="441"/>
    </location>
</feature>
<accession>A0A8S1LLY7</accession>
<dbReference type="OrthoDB" id="305162at2759"/>
<dbReference type="GO" id="GO:0005737">
    <property type="term" value="C:cytoplasm"/>
    <property type="evidence" value="ECO:0007669"/>
    <property type="project" value="TreeGrafter"/>
</dbReference>
<dbReference type="SMART" id="SM00364">
    <property type="entry name" value="LRR_BAC"/>
    <property type="match status" value="4"/>
</dbReference>
<keyword evidence="1" id="KW-0433">Leucine-rich repeat</keyword>
<dbReference type="InterPro" id="IPR001611">
    <property type="entry name" value="Leu-rich_rpt"/>
</dbReference>
<evidence type="ECO:0000313" key="4">
    <source>
        <dbReference type="EMBL" id="CAD8069228.1"/>
    </source>
</evidence>
<dbReference type="PROSITE" id="PS51450">
    <property type="entry name" value="LRR"/>
    <property type="match status" value="3"/>
</dbReference>
<keyword evidence="5" id="KW-1185">Reference proteome</keyword>
<evidence type="ECO:0008006" key="6">
    <source>
        <dbReference type="Google" id="ProtNLM"/>
    </source>
</evidence>
<dbReference type="SMART" id="SM00369">
    <property type="entry name" value="LRR_TYP"/>
    <property type="match status" value="3"/>
</dbReference>
<name>A0A8S1LLY7_9CILI</name>
<dbReference type="InterPro" id="IPR003591">
    <property type="entry name" value="Leu-rich_rpt_typical-subtyp"/>
</dbReference>
<dbReference type="Pfam" id="PF13855">
    <property type="entry name" value="LRR_8"/>
    <property type="match status" value="1"/>
</dbReference>
<evidence type="ECO:0000256" key="2">
    <source>
        <dbReference type="ARBA" id="ARBA00022737"/>
    </source>
</evidence>